<dbReference type="OrthoDB" id="9770408at2"/>
<evidence type="ECO:0000259" key="3">
    <source>
        <dbReference type="Pfam" id="PF21537"/>
    </source>
</evidence>
<dbReference type="Proteomes" id="UP000077134">
    <property type="component" value="Unassembled WGS sequence"/>
</dbReference>
<accession>A0A167FHJ7</accession>
<feature type="transmembrane region" description="Helical" evidence="1">
    <location>
        <begin position="45"/>
        <end position="65"/>
    </location>
</feature>
<keyword evidence="1" id="KW-0472">Membrane</keyword>
<dbReference type="Pfam" id="PF21537">
    <property type="entry name" value="DUF1980_C"/>
    <property type="match status" value="1"/>
</dbReference>
<dbReference type="RefSeq" id="WP_068655397.1">
    <property type="nucleotide sequence ID" value="NZ_CP017770.1"/>
</dbReference>
<proteinExistence type="predicted"/>
<keyword evidence="1" id="KW-1133">Transmembrane helix</keyword>
<feature type="domain" description="DUF1980" evidence="3">
    <location>
        <begin position="157"/>
        <end position="293"/>
    </location>
</feature>
<protein>
    <recommendedName>
        <fullName evidence="6">TIGR03943 family protein</fullName>
    </recommendedName>
</protein>
<dbReference type="PANTHER" id="PTHR40047:SF1">
    <property type="entry name" value="UPF0703 PROTEIN YCGQ"/>
    <property type="match status" value="1"/>
</dbReference>
<dbReference type="InterPro" id="IPR048493">
    <property type="entry name" value="DUF1980_N"/>
</dbReference>
<evidence type="ECO:0000259" key="2">
    <source>
        <dbReference type="Pfam" id="PF09323"/>
    </source>
</evidence>
<dbReference type="Pfam" id="PF09323">
    <property type="entry name" value="DUF1980"/>
    <property type="match status" value="1"/>
</dbReference>
<dbReference type="PANTHER" id="PTHR40047">
    <property type="entry name" value="UPF0703 PROTEIN YCGQ"/>
    <property type="match status" value="1"/>
</dbReference>
<comment type="caution">
    <text evidence="4">The sequence shown here is derived from an EMBL/GenBank/DDBJ whole genome shotgun (WGS) entry which is preliminary data.</text>
</comment>
<feature type="transmembrane region" description="Helical" evidence="1">
    <location>
        <begin position="86"/>
        <end position="106"/>
    </location>
</feature>
<sequence length="303" mass="34203">MEKEHSNKAHYWIRAVILLGFTFYITHLVSTGNIIYYIAPRMTPYVKYASILLFGIAIFQVYLALQSNREENEESCDCVHIPSRSLIVNIGTYSLFILPLVMGFMMPDTAMGSSVASIKGMNLSADQSLLQTLSTSKTPKTSAPLSEEDTELTKLFPSDEYTEDYALLGMRLYKKEMITIEEEGYMELLTSIDLYIENFIGKKIKMTGFVYREDDMLSNQFVISRLTMQCCSADTAPYGIMVESVDATNFAEDTWVELTGTIGQTTYNSNEIMKIDAISLTPTDASATPYIYPYFDDFNQLGN</sequence>
<dbReference type="EMBL" id="LSFN01000005">
    <property type="protein sequence ID" value="OAB76568.1"/>
    <property type="molecule type" value="Genomic_DNA"/>
</dbReference>
<dbReference type="NCBIfam" id="TIGR03943">
    <property type="entry name" value="TIGR03943 family putative permease subunit"/>
    <property type="match status" value="1"/>
</dbReference>
<evidence type="ECO:0000313" key="4">
    <source>
        <dbReference type="EMBL" id="OAB76568.1"/>
    </source>
</evidence>
<organism evidence="4 5">
    <name type="scientific">Paenibacillus crassostreae</name>
    <dbReference type="NCBI Taxonomy" id="1763538"/>
    <lineage>
        <taxon>Bacteria</taxon>
        <taxon>Bacillati</taxon>
        <taxon>Bacillota</taxon>
        <taxon>Bacilli</taxon>
        <taxon>Bacillales</taxon>
        <taxon>Paenibacillaceae</taxon>
        <taxon>Paenibacillus</taxon>
    </lineage>
</organism>
<feature type="transmembrane region" description="Helical" evidence="1">
    <location>
        <begin position="12"/>
        <end position="39"/>
    </location>
</feature>
<dbReference type="STRING" id="1763538.LPB68_20770"/>
<evidence type="ECO:0000313" key="5">
    <source>
        <dbReference type="Proteomes" id="UP000077134"/>
    </source>
</evidence>
<gene>
    <name evidence="4" type="ORF">PNBC_03970</name>
</gene>
<dbReference type="KEGG" id="pcx:LPB68_20770"/>
<keyword evidence="1" id="KW-0812">Transmembrane</keyword>
<reference evidence="4 5" key="1">
    <citation type="submission" date="2016-02" db="EMBL/GenBank/DDBJ databases">
        <title>Paenibacillus sp. LPB0068, isolated from Crassostrea gigas.</title>
        <authorList>
            <person name="Shin S.-K."/>
            <person name="Yi H."/>
        </authorList>
    </citation>
    <scope>NUCLEOTIDE SEQUENCE [LARGE SCALE GENOMIC DNA]</scope>
    <source>
        <strain evidence="4 5">LPB0068</strain>
    </source>
</reference>
<feature type="domain" description="DUF1980" evidence="2">
    <location>
        <begin position="13"/>
        <end position="122"/>
    </location>
</feature>
<dbReference type="InterPro" id="IPR048447">
    <property type="entry name" value="DUF1980_C"/>
</dbReference>
<dbReference type="AlphaFoldDB" id="A0A167FHJ7"/>
<evidence type="ECO:0000256" key="1">
    <source>
        <dbReference type="SAM" id="Phobius"/>
    </source>
</evidence>
<name>A0A167FHJ7_9BACL</name>
<keyword evidence="5" id="KW-1185">Reference proteome</keyword>
<dbReference type="InterPro" id="IPR015402">
    <property type="entry name" value="DUF1980"/>
</dbReference>
<evidence type="ECO:0008006" key="6">
    <source>
        <dbReference type="Google" id="ProtNLM"/>
    </source>
</evidence>
<dbReference type="InterPro" id="IPR052955">
    <property type="entry name" value="UPF0703_membrane_permease"/>
</dbReference>